<keyword evidence="5" id="KW-1185">Reference proteome</keyword>
<name>A0A2P6SGF0_ROSCH</name>
<dbReference type="GO" id="GO:0003676">
    <property type="term" value="F:nucleic acid binding"/>
    <property type="evidence" value="ECO:0007669"/>
    <property type="project" value="InterPro"/>
</dbReference>
<keyword evidence="2" id="KW-0805">Transcription regulation</keyword>
<keyword evidence="2" id="KW-0806">Transcription termination</keyword>
<evidence type="ECO:0000313" key="5">
    <source>
        <dbReference type="Proteomes" id="UP000238479"/>
    </source>
</evidence>
<keyword evidence="3" id="KW-0809">Transit peptide</keyword>
<dbReference type="PANTHER" id="PTHR13068">
    <property type="entry name" value="CGI-12 PROTEIN-RELATED"/>
    <property type="match status" value="1"/>
</dbReference>
<gene>
    <name evidence="4" type="ORF">RchiOBHm_Chr1g0351901</name>
</gene>
<organism evidence="4 5">
    <name type="scientific">Rosa chinensis</name>
    <name type="common">China rose</name>
    <dbReference type="NCBI Taxonomy" id="74649"/>
    <lineage>
        <taxon>Eukaryota</taxon>
        <taxon>Viridiplantae</taxon>
        <taxon>Streptophyta</taxon>
        <taxon>Embryophyta</taxon>
        <taxon>Tracheophyta</taxon>
        <taxon>Spermatophyta</taxon>
        <taxon>Magnoliopsida</taxon>
        <taxon>eudicotyledons</taxon>
        <taxon>Gunneridae</taxon>
        <taxon>Pentapetalae</taxon>
        <taxon>rosids</taxon>
        <taxon>fabids</taxon>
        <taxon>Rosales</taxon>
        <taxon>Rosaceae</taxon>
        <taxon>Rosoideae</taxon>
        <taxon>Rosoideae incertae sedis</taxon>
        <taxon>Rosa</taxon>
    </lineage>
</organism>
<evidence type="ECO:0000256" key="1">
    <source>
        <dbReference type="ARBA" id="ARBA00007692"/>
    </source>
</evidence>
<comment type="caution">
    <text evidence="4">The sequence shown here is derived from an EMBL/GenBank/DDBJ whole genome shotgun (WGS) entry which is preliminary data.</text>
</comment>
<dbReference type="PANTHER" id="PTHR13068:SF133">
    <property type="entry name" value="MITOCHONDRIAL TRANSCRIPTION TERMINATION FACTOR FAMILY PROTEIN"/>
    <property type="match status" value="1"/>
</dbReference>
<sequence>MWDVPRKRYVSERVHFETPERPDSVIKLSKNYGLNDAQITLLVKKLPRLLLYNPDTLLPKLAFFGSLGFSGTDLANALFHNPMILTRSLEKCILPCFDMIKSIVVEDKSCYFL</sequence>
<dbReference type="Gramene" id="PRQ57765">
    <property type="protein sequence ID" value="PRQ57765"/>
    <property type="gene ID" value="RchiOBHm_Chr1g0351901"/>
</dbReference>
<reference evidence="4 5" key="1">
    <citation type="journal article" date="2018" name="Nat. Genet.">
        <title>The Rosa genome provides new insights in the design of modern roses.</title>
        <authorList>
            <person name="Bendahmane M."/>
        </authorList>
    </citation>
    <scope>NUCLEOTIDE SEQUENCE [LARGE SCALE GENOMIC DNA]</scope>
    <source>
        <strain evidence="5">cv. Old Blush</strain>
    </source>
</reference>
<dbReference type="Pfam" id="PF02536">
    <property type="entry name" value="mTERF"/>
    <property type="match status" value="1"/>
</dbReference>
<evidence type="ECO:0000256" key="3">
    <source>
        <dbReference type="ARBA" id="ARBA00022946"/>
    </source>
</evidence>
<dbReference type="EMBL" id="PDCK01000039">
    <property type="protein sequence ID" value="PRQ57765.1"/>
    <property type="molecule type" value="Genomic_DNA"/>
</dbReference>
<evidence type="ECO:0000256" key="2">
    <source>
        <dbReference type="ARBA" id="ARBA00022472"/>
    </source>
</evidence>
<protein>
    <submittedName>
        <fullName evidence="4">Putative transcription regulator mTERF family</fullName>
    </submittedName>
</protein>
<dbReference type="InterPro" id="IPR038538">
    <property type="entry name" value="MTERF_sf"/>
</dbReference>
<dbReference type="STRING" id="74649.A0A2P6SGF0"/>
<comment type="similarity">
    <text evidence="1">Belongs to the mTERF family.</text>
</comment>
<accession>A0A2P6SGF0</accession>
<dbReference type="GO" id="GO:0006353">
    <property type="term" value="P:DNA-templated transcription termination"/>
    <property type="evidence" value="ECO:0007669"/>
    <property type="project" value="UniProtKB-KW"/>
</dbReference>
<keyword evidence="2" id="KW-0804">Transcription</keyword>
<proteinExistence type="inferred from homology"/>
<evidence type="ECO:0000313" key="4">
    <source>
        <dbReference type="EMBL" id="PRQ57765.1"/>
    </source>
</evidence>
<dbReference type="InterPro" id="IPR003690">
    <property type="entry name" value="MTERF"/>
</dbReference>
<dbReference type="Gene3D" id="1.25.70.10">
    <property type="entry name" value="Transcription termination factor 3, mitochondrial"/>
    <property type="match status" value="1"/>
</dbReference>
<dbReference type="Proteomes" id="UP000238479">
    <property type="component" value="Chromosome 1"/>
</dbReference>
<dbReference type="SMART" id="SM00733">
    <property type="entry name" value="Mterf"/>
    <property type="match status" value="2"/>
</dbReference>
<dbReference type="AlphaFoldDB" id="A0A2P6SGF0"/>